<dbReference type="EMBL" id="BMXB01000001">
    <property type="protein sequence ID" value="GHA27063.1"/>
    <property type="molecule type" value="Genomic_DNA"/>
</dbReference>
<dbReference type="AlphaFoldDB" id="A0A918S6P5"/>
<protein>
    <recommendedName>
        <fullName evidence="4">DUF5666 domain-containing protein</fullName>
    </recommendedName>
</protein>
<dbReference type="Proteomes" id="UP000610456">
    <property type="component" value="Unassembled WGS sequence"/>
</dbReference>
<feature type="signal peptide" evidence="1">
    <location>
        <begin position="1"/>
        <end position="20"/>
    </location>
</feature>
<gene>
    <name evidence="2" type="ORF">GCM10007103_05570</name>
</gene>
<keyword evidence="1" id="KW-0732">Signal</keyword>
<organism evidence="2 3">
    <name type="scientific">Salinimicrobium marinum</name>
    <dbReference type="NCBI Taxonomy" id="680283"/>
    <lineage>
        <taxon>Bacteria</taxon>
        <taxon>Pseudomonadati</taxon>
        <taxon>Bacteroidota</taxon>
        <taxon>Flavobacteriia</taxon>
        <taxon>Flavobacteriales</taxon>
        <taxon>Flavobacteriaceae</taxon>
        <taxon>Salinimicrobium</taxon>
    </lineage>
</organism>
<name>A0A918S6P5_9FLAO</name>
<proteinExistence type="predicted"/>
<evidence type="ECO:0000313" key="2">
    <source>
        <dbReference type="EMBL" id="GHA27063.1"/>
    </source>
</evidence>
<evidence type="ECO:0000256" key="1">
    <source>
        <dbReference type="SAM" id="SignalP"/>
    </source>
</evidence>
<evidence type="ECO:0000313" key="3">
    <source>
        <dbReference type="Proteomes" id="UP000610456"/>
    </source>
</evidence>
<sequence length="141" mass="15814">MRMRKSILIFAAGFSLFSLTIGCKNSEKNNQDAENVVENVNETGADAVKTIESDVKELEDTDVVESGTYTGTAEVVDAEQKEIYVRLDNNKTIELYFSNDTELIQNGESVSFDAMERGQRVEVEVEKVNDQLNPQRVTILE</sequence>
<evidence type="ECO:0008006" key="4">
    <source>
        <dbReference type="Google" id="ProtNLM"/>
    </source>
</evidence>
<accession>A0A918S6P5</accession>
<reference evidence="2" key="1">
    <citation type="journal article" date="2014" name="Int. J. Syst. Evol. Microbiol.">
        <title>Complete genome sequence of Corynebacterium casei LMG S-19264T (=DSM 44701T), isolated from a smear-ripened cheese.</title>
        <authorList>
            <consortium name="US DOE Joint Genome Institute (JGI-PGF)"/>
            <person name="Walter F."/>
            <person name="Albersmeier A."/>
            <person name="Kalinowski J."/>
            <person name="Ruckert C."/>
        </authorList>
    </citation>
    <scope>NUCLEOTIDE SEQUENCE</scope>
    <source>
        <strain evidence="2">KCTC 12719</strain>
    </source>
</reference>
<dbReference type="PROSITE" id="PS51257">
    <property type="entry name" value="PROKAR_LIPOPROTEIN"/>
    <property type="match status" value="1"/>
</dbReference>
<keyword evidence="3" id="KW-1185">Reference proteome</keyword>
<feature type="chain" id="PRO_5037610536" description="DUF5666 domain-containing protein" evidence="1">
    <location>
        <begin position="21"/>
        <end position="141"/>
    </location>
</feature>
<reference evidence="2" key="2">
    <citation type="submission" date="2020-09" db="EMBL/GenBank/DDBJ databases">
        <authorList>
            <person name="Sun Q."/>
            <person name="Kim S."/>
        </authorList>
    </citation>
    <scope>NUCLEOTIDE SEQUENCE</scope>
    <source>
        <strain evidence="2">KCTC 12719</strain>
    </source>
</reference>
<comment type="caution">
    <text evidence="2">The sequence shown here is derived from an EMBL/GenBank/DDBJ whole genome shotgun (WGS) entry which is preliminary data.</text>
</comment>